<dbReference type="GO" id="GO:0006352">
    <property type="term" value="P:DNA-templated transcription initiation"/>
    <property type="evidence" value="ECO:0007669"/>
    <property type="project" value="InterPro"/>
</dbReference>
<gene>
    <name evidence="2" type="ORF">DX912_09775</name>
</gene>
<sequence length="88" mass="9723">MDADFPLPFDKRLPTPAERVWAEFLSVLDALPPTARAAFMLHDVFGATLEDVSNVLGQPPAACREQLAMARRCAHEHARRLASPTRPS</sequence>
<dbReference type="GO" id="GO:0016987">
    <property type="term" value="F:sigma factor activity"/>
    <property type="evidence" value="ECO:0007669"/>
    <property type="project" value="InterPro"/>
</dbReference>
<organism evidence="2 3">
    <name type="scientific">Lysobacter soli</name>
    <dbReference type="NCBI Taxonomy" id="453783"/>
    <lineage>
        <taxon>Bacteria</taxon>
        <taxon>Pseudomonadati</taxon>
        <taxon>Pseudomonadota</taxon>
        <taxon>Gammaproteobacteria</taxon>
        <taxon>Lysobacterales</taxon>
        <taxon>Lysobacteraceae</taxon>
        <taxon>Lysobacter</taxon>
    </lineage>
</organism>
<dbReference type="PANTHER" id="PTHR30173">
    <property type="entry name" value="SIGMA 19 FACTOR"/>
    <property type="match status" value="1"/>
</dbReference>
<accession>A0A3D8VDQ5</accession>
<keyword evidence="3" id="KW-1185">Reference proteome</keyword>
<dbReference type="InterPro" id="IPR013249">
    <property type="entry name" value="RNA_pol_sigma70_r4_t2"/>
</dbReference>
<dbReference type="InterPro" id="IPR036388">
    <property type="entry name" value="WH-like_DNA-bd_sf"/>
</dbReference>
<dbReference type="SUPFAM" id="SSF88659">
    <property type="entry name" value="Sigma3 and sigma4 domains of RNA polymerase sigma factors"/>
    <property type="match status" value="1"/>
</dbReference>
<dbReference type="Gene3D" id="1.10.10.10">
    <property type="entry name" value="Winged helix-like DNA-binding domain superfamily/Winged helix DNA-binding domain"/>
    <property type="match status" value="1"/>
</dbReference>
<dbReference type="PANTHER" id="PTHR30173:SF43">
    <property type="entry name" value="ECF RNA POLYMERASE SIGMA FACTOR SIGI-RELATED"/>
    <property type="match status" value="1"/>
</dbReference>
<dbReference type="GO" id="GO:0003677">
    <property type="term" value="F:DNA binding"/>
    <property type="evidence" value="ECO:0007669"/>
    <property type="project" value="InterPro"/>
</dbReference>
<dbReference type="Proteomes" id="UP000256829">
    <property type="component" value="Unassembled WGS sequence"/>
</dbReference>
<evidence type="ECO:0000313" key="3">
    <source>
        <dbReference type="Proteomes" id="UP000256829"/>
    </source>
</evidence>
<dbReference type="InterPro" id="IPR013324">
    <property type="entry name" value="RNA_pol_sigma_r3/r4-like"/>
</dbReference>
<evidence type="ECO:0000259" key="1">
    <source>
        <dbReference type="Pfam" id="PF08281"/>
    </source>
</evidence>
<dbReference type="Pfam" id="PF08281">
    <property type="entry name" value="Sigma70_r4_2"/>
    <property type="match status" value="1"/>
</dbReference>
<proteinExistence type="predicted"/>
<protein>
    <recommendedName>
        <fullName evidence="1">RNA polymerase sigma factor 70 region 4 type 2 domain-containing protein</fullName>
    </recommendedName>
</protein>
<dbReference type="AlphaFoldDB" id="A0A3D8VDQ5"/>
<feature type="domain" description="RNA polymerase sigma factor 70 region 4 type 2" evidence="1">
    <location>
        <begin position="23"/>
        <end position="72"/>
    </location>
</feature>
<reference evidence="2 3" key="1">
    <citation type="submission" date="2018-08" db="EMBL/GenBank/DDBJ databases">
        <title>Lysobacter soli KCTC 22011, whole genome shotgun sequence.</title>
        <authorList>
            <person name="Zhang X."/>
            <person name="Feng G."/>
            <person name="Zhu H."/>
        </authorList>
    </citation>
    <scope>NUCLEOTIDE SEQUENCE [LARGE SCALE GENOMIC DNA]</scope>
    <source>
        <strain evidence="2 3">KCTC 22011</strain>
    </source>
</reference>
<evidence type="ECO:0000313" key="2">
    <source>
        <dbReference type="EMBL" id="RDY67544.1"/>
    </source>
</evidence>
<dbReference type="EMBL" id="QTJR01000005">
    <property type="protein sequence ID" value="RDY67544.1"/>
    <property type="molecule type" value="Genomic_DNA"/>
</dbReference>
<comment type="caution">
    <text evidence="2">The sequence shown here is derived from an EMBL/GenBank/DDBJ whole genome shotgun (WGS) entry which is preliminary data.</text>
</comment>
<name>A0A3D8VDQ5_9GAMM</name>
<dbReference type="InterPro" id="IPR052704">
    <property type="entry name" value="ECF_Sigma-70_Domain"/>
</dbReference>